<dbReference type="OrthoDB" id="6435758at2759"/>
<protein>
    <recommendedName>
        <fullName evidence="3">SWIM-type domain-containing protein</fullName>
    </recommendedName>
</protein>
<gene>
    <name evidence="1" type="primary">X975_14697</name>
    <name evidence="1" type="ORF">TNCT_591611</name>
</gene>
<reference evidence="1" key="1">
    <citation type="submission" date="2020-07" db="EMBL/GenBank/DDBJ databases">
        <title>Multicomponent nature underlies the extraordinary mechanical properties of spider dragline silk.</title>
        <authorList>
            <person name="Kono N."/>
            <person name="Nakamura H."/>
            <person name="Mori M."/>
            <person name="Yoshida Y."/>
            <person name="Ohtoshi R."/>
            <person name="Malay A.D."/>
            <person name="Moran D.A.P."/>
            <person name="Tomita M."/>
            <person name="Numata K."/>
            <person name="Arakawa K."/>
        </authorList>
    </citation>
    <scope>NUCLEOTIDE SEQUENCE</scope>
</reference>
<dbReference type="AlphaFoldDB" id="A0A8X6M302"/>
<evidence type="ECO:0000313" key="1">
    <source>
        <dbReference type="EMBL" id="GFR30097.1"/>
    </source>
</evidence>
<sequence>MEEEKQKWAYCYRVGCGINTNMNLERWHRELKYKEGEGRVLRRLDKSLSLILNAVSKKLMGRLTPIERGKLTSKISTIRMRHDKSCNEIQGYSIEELTPIKWVVYKTVANGITTYEINKVKDCDCPIRCHTCKICIHSLACNCVDYSVKFTIYEDSNRLRREKVKGVILKEKEKSVVLEEPVELVYERVERNMQLVNDVKNMANAEHIKRFDQALKNFMKSIGVSPFCSSLSSIERFPANKKIDQQRQRQELRYFKKQKLDDVT</sequence>
<comment type="caution">
    <text evidence="1">The sequence shown here is derived from an EMBL/GenBank/DDBJ whole genome shotgun (WGS) entry which is preliminary data.</text>
</comment>
<keyword evidence="2" id="KW-1185">Reference proteome</keyword>
<dbReference type="Proteomes" id="UP000887116">
    <property type="component" value="Unassembled WGS sequence"/>
</dbReference>
<name>A0A8X6M302_TRICU</name>
<evidence type="ECO:0008006" key="3">
    <source>
        <dbReference type="Google" id="ProtNLM"/>
    </source>
</evidence>
<accession>A0A8X6M302</accession>
<proteinExistence type="predicted"/>
<organism evidence="1 2">
    <name type="scientific">Trichonephila clavata</name>
    <name type="common">Joro spider</name>
    <name type="synonym">Nephila clavata</name>
    <dbReference type="NCBI Taxonomy" id="2740835"/>
    <lineage>
        <taxon>Eukaryota</taxon>
        <taxon>Metazoa</taxon>
        <taxon>Ecdysozoa</taxon>
        <taxon>Arthropoda</taxon>
        <taxon>Chelicerata</taxon>
        <taxon>Arachnida</taxon>
        <taxon>Araneae</taxon>
        <taxon>Araneomorphae</taxon>
        <taxon>Entelegynae</taxon>
        <taxon>Araneoidea</taxon>
        <taxon>Nephilidae</taxon>
        <taxon>Trichonephila</taxon>
    </lineage>
</organism>
<dbReference type="EMBL" id="BMAO01029207">
    <property type="protein sequence ID" value="GFR30097.1"/>
    <property type="molecule type" value="Genomic_DNA"/>
</dbReference>
<evidence type="ECO:0000313" key="2">
    <source>
        <dbReference type="Proteomes" id="UP000887116"/>
    </source>
</evidence>